<protein>
    <submittedName>
        <fullName evidence="1">Uncharacterized protein</fullName>
    </submittedName>
</protein>
<dbReference type="OrthoDB" id="156775at2"/>
<gene>
    <name evidence="1" type="ORF">KDI_47820</name>
</gene>
<dbReference type="Proteomes" id="UP000322530">
    <property type="component" value="Unassembled WGS sequence"/>
</dbReference>
<dbReference type="AlphaFoldDB" id="A0A5A5TJ20"/>
<reference evidence="1 2" key="1">
    <citation type="submission" date="2019-01" db="EMBL/GenBank/DDBJ databases">
        <title>Draft genome sequence of Dictyobacter sp. Uno17.</title>
        <authorList>
            <person name="Wang C.M."/>
            <person name="Zheng Y."/>
            <person name="Sakai Y."/>
            <person name="Abe K."/>
            <person name="Yokota A."/>
            <person name="Yabe S."/>
        </authorList>
    </citation>
    <scope>NUCLEOTIDE SEQUENCE [LARGE SCALE GENOMIC DNA]</scope>
    <source>
        <strain evidence="1 2">Uno17</strain>
    </source>
</reference>
<sequence length="145" mass="15913">MPTIGIDCEIILDGTGYFVKPGSYQLQQPRIRKAMVRADGSESYVDLGPGKRFWSMVILCFNELTRYDGTATGLTGQQYRDALRASYLGSTGGTILFSDPLNTSIAVHFDAYRERLLDLHSQIIALVAGQALAASYEVTLDLLEA</sequence>
<proteinExistence type="predicted"/>
<accession>A0A5A5TJ20</accession>
<name>A0A5A5TJ20_9CHLR</name>
<organism evidence="1 2">
    <name type="scientific">Dictyobacter arantiisoli</name>
    <dbReference type="NCBI Taxonomy" id="2014874"/>
    <lineage>
        <taxon>Bacteria</taxon>
        <taxon>Bacillati</taxon>
        <taxon>Chloroflexota</taxon>
        <taxon>Ktedonobacteria</taxon>
        <taxon>Ktedonobacterales</taxon>
        <taxon>Dictyobacteraceae</taxon>
        <taxon>Dictyobacter</taxon>
    </lineage>
</organism>
<keyword evidence="2" id="KW-1185">Reference proteome</keyword>
<evidence type="ECO:0000313" key="2">
    <source>
        <dbReference type="Proteomes" id="UP000322530"/>
    </source>
</evidence>
<dbReference type="EMBL" id="BIXY01000099">
    <property type="protein sequence ID" value="GCF11218.1"/>
    <property type="molecule type" value="Genomic_DNA"/>
</dbReference>
<comment type="caution">
    <text evidence="1">The sequence shown here is derived from an EMBL/GenBank/DDBJ whole genome shotgun (WGS) entry which is preliminary data.</text>
</comment>
<evidence type="ECO:0000313" key="1">
    <source>
        <dbReference type="EMBL" id="GCF11218.1"/>
    </source>
</evidence>
<dbReference type="RefSeq" id="WP_149404057.1">
    <property type="nucleotide sequence ID" value="NZ_BIXY01000099.1"/>
</dbReference>